<evidence type="ECO:0000256" key="2">
    <source>
        <dbReference type="ARBA" id="ARBA00022603"/>
    </source>
</evidence>
<organism evidence="10 11">
    <name type="scientific">Clostridium tepidiprofundi DSM 19306</name>
    <dbReference type="NCBI Taxonomy" id="1121338"/>
    <lineage>
        <taxon>Bacteria</taxon>
        <taxon>Bacillati</taxon>
        <taxon>Bacillota</taxon>
        <taxon>Clostridia</taxon>
        <taxon>Eubacteriales</taxon>
        <taxon>Clostridiaceae</taxon>
        <taxon>Clostridium</taxon>
    </lineage>
</organism>
<reference evidence="10 11" key="1">
    <citation type="submission" date="2016-02" db="EMBL/GenBank/DDBJ databases">
        <title>Genome sequence of Clostridium tepidiprofundi DSM 19306.</title>
        <authorList>
            <person name="Poehlein A."/>
            <person name="Daniel R."/>
        </authorList>
    </citation>
    <scope>NUCLEOTIDE SEQUENCE [LARGE SCALE GENOMIC DNA]</scope>
    <source>
        <strain evidence="10 11">DSM 19306</strain>
    </source>
</reference>
<evidence type="ECO:0000256" key="6">
    <source>
        <dbReference type="ARBA" id="ARBA00023125"/>
    </source>
</evidence>
<keyword evidence="11" id="KW-1185">Reference proteome</keyword>
<dbReference type="PANTHER" id="PTHR33841">
    <property type="entry name" value="DNA METHYLTRANSFERASE YEEA-RELATED"/>
    <property type="match status" value="1"/>
</dbReference>
<comment type="caution">
    <text evidence="10">The sequence shown here is derived from an EMBL/GenBank/DDBJ whole genome shotgun (WGS) entry which is preliminary data.</text>
</comment>
<keyword evidence="3" id="KW-0808">Transferase</keyword>
<evidence type="ECO:0000313" key="11">
    <source>
        <dbReference type="Proteomes" id="UP000075531"/>
    </source>
</evidence>
<evidence type="ECO:0000256" key="3">
    <source>
        <dbReference type="ARBA" id="ARBA00022679"/>
    </source>
</evidence>
<dbReference type="Proteomes" id="UP000075531">
    <property type="component" value="Unassembled WGS sequence"/>
</dbReference>
<dbReference type="GO" id="GO:0032259">
    <property type="term" value="P:methylation"/>
    <property type="evidence" value="ECO:0007669"/>
    <property type="project" value="UniProtKB-KW"/>
</dbReference>
<dbReference type="GO" id="GO:0009007">
    <property type="term" value="F:site-specific DNA-methyltransferase (adenine-specific) activity"/>
    <property type="evidence" value="ECO:0007669"/>
    <property type="project" value="UniProtKB-EC"/>
</dbReference>
<sequence>MMKLFLKKIEEIRDLFAFNIDYRFILYAIENNKKELGISEKSFGEYYFELIKNENRKGTVYTPIELTDYLIMNTISKENIIENPFLKICDPACGVGNIIIPCYRYLKNIYTDNLEIINKKHNLKLNKDNINFHIVKNNIYGFDVDGIALHILMIDLFVESGVVSDNFKNIDFLLYVKNESFDIILGNPPYIGHKLIDKEYSLTLKKKYNNVFKDKGDISYCFFQKGLKILRYGGKLSFITSRYFIEAQSGIELRKYIKENSSISKIVDFYGVRPFKGFGIDIVIVFLEKEKIKNEIIEIIKPSHNKAKKKEFFKHINIEGDDSCKRFYIKSDELNSKAWLLIDENERNIIKKIENKCSFTLNDICMSYQGIITGCDKIFIVDYEIISENNIEKELIKPWIKSSNIKKYNITASSKYLIYSNMIDEEEKFPKAIKYIERMRHRLENRRECIRGYRKWYELQWGRDMNIFEQNKIIFPYKSDTNRFAMDKRNYFSADVYSLVLKEESNYSYDFLLFLLNSRLYEFYFKTFAKKLGESLFEYYPNNLMKLFLPDMFTQNYENENEIYEYFSLSDREIELIQKRIDNYQNKL</sequence>
<evidence type="ECO:0000259" key="8">
    <source>
        <dbReference type="Pfam" id="PF07669"/>
    </source>
</evidence>
<dbReference type="Pfam" id="PF12950">
    <property type="entry name" value="TaqI_C"/>
    <property type="match status" value="1"/>
</dbReference>
<keyword evidence="4" id="KW-0949">S-adenosyl-L-methionine</keyword>
<dbReference type="AlphaFoldDB" id="A0A151B5M5"/>
<keyword evidence="2" id="KW-0489">Methyltransferase</keyword>
<evidence type="ECO:0000259" key="9">
    <source>
        <dbReference type="Pfam" id="PF12950"/>
    </source>
</evidence>
<evidence type="ECO:0000256" key="5">
    <source>
        <dbReference type="ARBA" id="ARBA00022747"/>
    </source>
</evidence>
<dbReference type="REBASE" id="150543">
    <property type="entry name" value="M.Cte508ORF9200P"/>
</dbReference>
<evidence type="ECO:0000256" key="4">
    <source>
        <dbReference type="ARBA" id="ARBA00022691"/>
    </source>
</evidence>
<accession>A0A151B5M5</accession>
<dbReference type="STRING" id="1121338.CLTEP_09200"/>
<keyword evidence="6" id="KW-0238">DNA-binding</keyword>
<feature type="domain" description="TaqI-like C-terminal specificity" evidence="9">
    <location>
        <begin position="398"/>
        <end position="547"/>
    </location>
</feature>
<evidence type="ECO:0000313" key="10">
    <source>
        <dbReference type="EMBL" id="KYH35100.1"/>
    </source>
</evidence>
<dbReference type="PRINTS" id="PR00507">
    <property type="entry name" value="N12N6MTFRASE"/>
</dbReference>
<protein>
    <recommendedName>
        <fullName evidence="1">site-specific DNA-methyltransferase (adenine-specific)</fullName>
        <ecNumber evidence="1">2.1.1.72</ecNumber>
    </recommendedName>
</protein>
<dbReference type="PROSITE" id="PS00092">
    <property type="entry name" value="N6_MTASE"/>
    <property type="match status" value="1"/>
</dbReference>
<comment type="catalytic activity">
    <reaction evidence="7">
        <text>a 2'-deoxyadenosine in DNA + S-adenosyl-L-methionine = an N(6)-methyl-2'-deoxyadenosine in DNA + S-adenosyl-L-homocysteine + H(+)</text>
        <dbReference type="Rhea" id="RHEA:15197"/>
        <dbReference type="Rhea" id="RHEA-COMP:12418"/>
        <dbReference type="Rhea" id="RHEA-COMP:12419"/>
        <dbReference type="ChEBI" id="CHEBI:15378"/>
        <dbReference type="ChEBI" id="CHEBI:57856"/>
        <dbReference type="ChEBI" id="CHEBI:59789"/>
        <dbReference type="ChEBI" id="CHEBI:90615"/>
        <dbReference type="ChEBI" id="CHEBI:90616"/>
        <dbReference type="EC" id="2.1.1.72"/>
    </reaction>
</comment>
<evidence type="ECO:0000256" key="1">
    <source>
        <dbReference type="ARBA" id="ARBA00011900"/>
    </source>
</evidence>
<dbReference type="Gene3D" id="3.40.50.150">
    <property type="entry name" value="Vaccinia Virus protein VP39"/>
    <property type="match status" value="1"/>
</dbReference>
<dbReference type="GO" id="GO:0009307">
    <property type="term" value="P:DNA restriction-modification system"/>
    <property type="evidence" value="ECO:0007669"/>
    <property type="project" value="UniProtKB-KW"/>
</dbReference>
<name>A0A151B5M5_9CLOT</name>
<feature type="domain" description="Type II methyltransferase M.TaqI-like" evidence="8">
    <location>
        <begin position="166"/>
        <end position="274"/>
    </location>
</feature>
<proteinExistence type="predicted"/>
<dbReference type="PATRIC" id="fig|1121338.3.peg.946"/>
<dbReference type="InterPro" id="IPR025931">
    <property type="entry name" value="TaqI_C"/>
</dbReference>
<keyword evidence="10" id="KW-0378">Hydrolase</keyword>
<dbReference type="GO" id="GO:0003677">
    <property type="term" value="F:DNA binding"/>
    <property type="evidence" value="ECO:0007669"/>
    <property type="project" value="UniProtKB-KW"/>
</dbReference>
<dbReference type="InterPro" id="IPR002052">
    <property type="entry name" value="DNA_methylase_N6_adenine_CS"/>
</dbReference>
<gene>
    <name evidence="10" type="ORF">CLTEP_09200</name>
</gene>
<dbReference type="EC" id="2.1.1.72" evidence="1"/>
<dbReference type="Pfam" id="PF07669">
    <property type="entry name" value="Eco57I"/>
    <property type="match status" value="1"/>
</dbReference>
<evidence type="ECO:0000256" key="7">
    <source>
        <dbReference type="ARBA" id="ARBA00047942"/>
    </source>
</evidence>
<dbReference type="InterPro" id="IPR029063">
    <property type="entry name" value="SAM-dependent_MTases_sf"/>
</dbReference>
<dbReference type="SUPFAM" id="SSF53335">
    <property type="entry name" value="S-adenosyl-L-methionine-dependent methyltransferases"/>
    <property type="match status" value="1"/>
</dbReference>
<keyword evidence="5" id="KW-0680">Restriction system</keyword>
<dbReference type="InterPro" id="IPR050953">
    <property type="entry name" value="N4_N6_ade-DNA_methylase"/>
</dbReference>
<dbReference type="OrthoDB" id="9815272at2"/>
<dbReference type="InterPro" id="IPR011639">
    <property type="entry name" value="MethylTrfase_TaqI-like_dom"/>
</dbReference>
<dbReference type="EMBL" id="LTBA01000006">
    <property type="protein sequence ID" value="KYH35100.1"/>
    <property type="molecule type" value="Genomic_DNA"/>
</dbReference>
<dbReference type="PANTHER" id="PTHR33841:SF6">
    <property type="entry name" value="TYPE II METHYLTRANSFERASE M.HINDII"/>
    <property type="match status" value="1"/>
</dbReference>
<dbReference type="GO" id="GO:0016787">
    <property type="term" value="F:hydrolase activity"/>
    <property type="evidence" value="ECO:0007669"/>
    <property type="project" value="UniProtKB-KW"/>
</dbReference>